<name>A0ABP3M282_SACER</name>
<comment type="caution">
    <text evidence="11">The sequence shown here is derived from an EMBL/GenBank/DDBJ whole genome shotgun (WGS) entry which is preliminary data.</text>
</comment>
<evidence type="ECO:0000256" key="2">
    <source>
        <dbReference type="ARBA" id="ARBA00022679"/>
    </source>
</evidence>
<evidence type="ECO:0000256" key="8">
    <source>
        <dbReference type="ARBA" id="ARBA00034120"/>
    </source>
</evidence>
<dbReference type="InterPro" id="IPR051083">
    <property type="entry name" value="GrpII_Intron_Splice-Mob/Def"/>
</dbReference>
<evidence type="ECO:0000256" key="7">
    <source>
        <dbReference type="ARBA" id="ARBA00023118"/>
    </source>
</evidence>
<sequence length="432" mass="47691">MIWQDVALRALAETAVNADAWEQSELAAALLRHFRRDGGASDAFAWTLLAHVPEPPESAEELLALLVAVPELTAALPKAPRPALEVELSPGWRWPVARWHTAEQLAHGLDLDVGELMWFADRGGWLRHAHPPLRHYRCRWMRTRSGGIRLIEQPKARLAELQRRITRRVVDAMPVHEAAHGFRRGRSAATCAAEHAGRHFLVRVDVEGFFASLTFTRISRAMRAAGYPGAVAGAIGGLLTTATPRDVLAAAPRVRESEVDARRRLLGRLAAAHVPQGAPSSPALANALMHRLDRRIDAYAGTLGATYTRYADDLAFSGDRRLPVAALLRGVTAIVRAEGLRLRQSKTRVLAPHQRQRIAGLVVNDGRAVAPRAEYDALRALLHNCARTGPQAQNHEAHPDFRSHLLGRIAWVGINHPGRARKLGELFDRINW</sequence>
<protein>
    <recommendedName>
        <fullName evidence="1">RNA-directed DNA polymerase</fullName>
        <ecNumber evidence="1">2.7.7.49</ecNumber>
    </recommendedName>
</protein>
<evidence type="ECO:0000256" key="4">
    <source>
        <dbReference type="ARBA" id="ARBA00022723"/>
    </source>
</evidence>
<evidence type="ECO:0000256" key="9">
    <source>
        <dbReference type="ARBA" id="ARBA00048173"/>
    </source>
</evidence>
<evidence type="ECO:0000256" key="5">
    <source>
        <dbReference type="ARBA" id="ARBA00022842"/>
    </source>
</evidence>
<keyword evidence="7" id="KW-0051">Antiviral defense</keyword>
<keyword evidence="4" id="KW-0479">Metal-binding</keyword>
<evidence type="ECO:0000259" key="10">
    <source>
        <dbReference type="PROSITE" id="PS50878"/>
    </source>
</evidence>
<keyword evidence="3" id="KW-0548">Nucleotidyltransferase</keyword>
<dbReference type="Pfam" id="PF00078">
    <property type="entry name" value="RVT_1"/>
    <property type="match status" value="1"/>
</dbReference>
<evidence type="ECO:0000256" key="1">
    <source>
        <dbReference type="ARBA" id="ARBA00012493"/>
    </source>
</evidence>
<dbReference type="InterPro" id="IPR043502">
    <property type="entry name" value="DNA/RNA_pol_sf"/>
</dbReference>
<dbReference type="CDD" id="cd03487">
    <property type="entry name" value="RT_Bac_retron_II"/>
    <property type="match status" value="1"/>
</dbReference>
<comment type="catalytic activity">
    <reaction evidence="9">
        <text>DNA(n) + a 2'-deoxyribonucleoside 5'-triphosphate = DNA(n+1) + diphosphate</text>
        <dbReference type="Rhea" id="RHEA:22508"/>
        <dbReference type="Rhea" id="RHEA-COMP:17339"/>
        <dbReference type="Rhea" id="RHEA-COMP:17340"/>
        <dbReference type="ChEBI" id="CHEBI:33019"/>
        <dbReference type="ChEBI" id="CHEBI:61560"/>
        <dbReference type="ChEBI" id="CHEBI:173112"/>
        <dbReference type="EC" id="2.7.7.49"/>
    </reaction>
</comment>
<dbReference type="PANTHER" id="PTHR34047">
    <property type="entry name" value="NUCLEAR INTRON MATURASE 1, MITOCHONDRIAL-RELATED"/>
    <property type="match status" value="1"/>
</dbReference>
<feature type="domain" description="Reverse transcriptase" evidence="10">
    <location>
        <begin position="132"/>
        <end position="363"/>
    </location>
</feature>
<keyword evidence="2" id="KW-0808">Transferase</keyword>
<proteinExistence type="inferred from homology"/>
<dbReference type="PROSITE" id="PS50878">
    <property type="entry name" value="RT_POL"/>
    <property type="match status" value="1"/>
</dbReference>
<evidence type="ECO:0000313" key="12">
    <source>
        <dbReference type="Proteomes" id="UP001500729"/>
    </source>
</evidence>
<gene>
    <name evidence="11" type="ORF">GCM10009533_08300</name>
</gene>
<dbReference type="Proteomes" id="UP001500729">
    <property type="component" value="Unassembled WGS sequence"/>
</dbReference>
<dbReference type="InterPro" id="IPR000477">
    <property type="entry name" value="RT_dom"/>
</dbReference>
<dbReference type="SUPFAM" id="SSF56672">
    <property type="entry name" value="DNA/RNA polymerases"/>
    <property type="match status" value="1"/>
</dbReference>
<dbReference type="EC" id="2.7.7.49" evidence="1"/>
<keyword evidence="12" id="KW-1185">Reference proteome</keyword>
<evidence type="ECO:0000256" key="3">
    <source>
        <dbReference type="ARBA" id="ARBA00022695"/>
    </source>
</evidence>
<dbReference type="RefSeq" id="WP_011874813.1">
    <property type="nucleotide sequence ID" value="NZ_BAAAGS010000004.1"/>
</dbReference>
<organism evidence="11 12">
    <name type="scientific">Saccharopolyspora erythraea</name>
    <name type="common">Streptomyces erythraeus</name>
    <dbReference type="NCBI Taxonomy" id="1836"/>
    <lineage>
        <taxon>Bacteria</taxon>
        <taxon>Bacillati</taxon>
        <taxon>Actinomycetota</taxon>
        <taxon>Actinomycetes</taxon>
        <taxon>Pseudonocardiales</taxon>
        <taxon>Pseudonocardiaceae</taxon>
        <taxon>Saccharopolyspora</taxon>
    </lineage>
</organism>
<comment type="similarity">
    <text evidence="8">Belongs to the bacterial reverse transcriptase family.</text>
</comment>
<dbReference type="PANTHER" id="PTHR34047:SF7">
    <property type="entry name" value="RNA-DIRECTED DNA POLYMERASE"/>
    <property type="match status" value="1"/>
</dbReference>
<dbReference type="EMBL" id="BAAAGS010000004">
    <property type="protein sequence ID" value="GAA0511816.1"/>
    <property type="molecule type" value="Genomic_DNA"/>
</dbReference>
<reference evidence="12" key="1">
    <citation type="journal article" date="2019" name="Int. J. Syst. Evol. Microbiol.">
        <title>The Global Catalogue of Microorganisms (GCM) 10K type strain sequencing project: providing services to taxonomists for standard genome sequencing and annotation.</title>
        <authorList>
            <consortium name="The Broad Institute Genomics Platform"/>
            <consortium name="The Broad Institute Genome Sequencing Center for Infectious Disease"/>
            <person name="Wu L."/>
            <person name="Ma J."/>
        </authorList>
    </citation>
    <scope>NUCLEOTIDE SEQUENCE [LARGE SCALE GENOMIC DNA]</scope>
    <source>
        <strain evidence="12">JCM 10303</strain>
    </source>
</reference>
<dbReference type="PRINTS" id="PR00866">
    <property type="entry name" value="RNADNAPOLMS"/>
</dbReference>
<evidence type="ECO:0000256" key="6">
    <source>
        <dbReference type="ARBA" id="ARBA00022918"/>
    </source>
</evidence>
<evidence type="ECO:0000313" key="11">
    <source>
        <dbReference type="EMBL" id="GAA0511816.1"/>
    </source>
</evidence>
<dbReference type="InterPro" id="IPR000123">
    <property type="entry name" value="Reverse_transcriptase_msDNA"/>
</dbReference>
<keyword evidence="5" id="KW-0460">Magnesium</keyword>
<keyword evidence="6" id="KW-0695">RNA-directed DNA polymerase</keyword>
<accession>A0ABP3M282</accession>